<dbReference type="AlphaFoldDB" id="A0A0A2C3S2"/>
<reference evidence="3" key="1">
    <citation type="journal article" date="2014" name="Sci. Data">
        <title>Genomes of diverse isolates of the marine cyanobacterium Prochlorococcus.</title>
        <authorList>
            <person name="Biller S."/>
            <person name="Berube P."/>
            <person name="Thompson J."/>
            <person name="Kelly L."/>
            <person name="Roggensack S."/>
            <person name="Awad L."/>
            <person name="Roache-Johnson K."/>
            <person name="Ding H."/>
            <person name="Giovannoni S.J."/>
            <person name="Moore L.R."/>
            <person name="Chisholm S.W."/>
        </authorList>
    </citation>
    <scope>NUCLEOTIDE SEQUENCE [LARGE SCALE GENOMIC DNA]</scope>
    <source>
        <strain evidence="3">PAC1</strain>
    </source>
</reference>
<feature type="signal peptide" evidence="1">
    <location>
        <begin position="1"/>
        <end position="25"/>
    </location>
</feature>
<dbReference type="RefSeq" id="WP_011823878.1">
    <property type="nucleotide sequence ID" value="NZ_CP138967.1"/>
</dbReference>
<comment type="caution">
    <text evidence="2">The sequence shown here is derived from an EMBL/GenBank/DDBJ whole genome shotgun (WGS) entry which is preliminary data.</text>
</comment>
<accession>A0A0A2C3S2</accession>
<dbReference type="Proteomes" id="UP000030392">
    <property type="component" value="Unassembled WGS sequence"/>
</dbReference>
<dbReference type="InterPro" id="IPR010865">
    <property type="entry name" value="DUF1499"/>
</dbReference>
<sequence>MIKQVITCILSILFVVTLTPYKANATTNDLPECVVITHCVREDFKVNDIENAFKKATKIVSETARTKIVEKTDSYIHAEAKTKWRRYTDDLLLKAIPEKGIIQVRSESRVGVGDNGVNKKRVDDFAYRLMTERDNTN</sequence>
<keyword evidence="1" id="KW-0732">Signal</keyword>
<dbReference type="EMBL" id="JNAX01000013">
    <property type="protein sequence ID" value="KGG20167.1"/>
    <property type="molecule type" value="Genomic_DNA"/>
</dbReference>
<feature type="chain" id="PRO_5001986327" description="DUF1499 domain-containing protein" evidence="1">
    <location>
        <begin position="26"/>
        <end position="137"/>
    </location>
</feature>
<name>A0A0A2C3S2_PROMR</name>
<evidence type="ECO:0000313" key="3">
    <source>
        <dbReference type="Proteomes" id="UP000030392"/>
    </source>
</evidence>
<evidence type="ECO:0000256" key="1">
    <source>
        <dbReference type="SAM" id="SignalP"/>
    </source>
</evidence>
<dbReference type="Pfam" id="PF07386">
    <property type="entry name" value="DUF1499"/>
    <property type="match status" value="1"/>
</dbReference>
<evidence type="ECO:0008006" key="4">
    <source>
        <dbReference type="Google" id="ProtNLM"/>
    </source>
</evidence>
<protein>
    <recommendedName>
        <fullName evidence="4">DUF1499 domain-containing protein</fullName>
    </recommendedName>
</protein>
<organism evidence="2 3">
    <name type="scientific">Prochlorococcus marinus str. PAC1</name>
    <dbReference type="NCBI Taxonomy" id="59924"/>
    <lineage>
        <taxon>Bacteria</taxon>
        <taxon>Bacillati</taxon>
        <taxon>Cyanobacteriota</taxon>
        <taxon>Cyanophyceae</taxon>
        <taxon>Synechococcales</taxon>
        <taxon>Prochlorococcaceae</taxon>
        <taxon>Prochlorococcus</taxon>
    </lineage>
</organism>
<dbReference type="PIRSF" id="PIRSF026426">
    <property type="entry name" value="DUF1499"/>
    <property type="match status" value="1"/>
</dbReference>
<gene>
    <name evidence="2" type="ORF">EV03_1368</name>
</gene>
<proteinExistence type="predicted"/>
<evidence type="ECO:0000313" key="2">
    <source>
        <dbReference type="EMBL" id="KGG20167.1"/>
    </source>
</evidence>